<dbReference type="InterPro" id="IPR039426">
    <property type="entry name" value="TonB-dep_rcpt-like"/>
</dbReference>
<evidence type="ECO:0000256" key="16">
    <source>
        <dbReference type="SAM" id="SignalP"/>
    </source>
</evidence>
<evidence type="ECO:0000256" key="5">
    <source>
        <dbReference type="ARBA" id="ARBA00022496"/>
    </source>
</evidence>
<evidence type="ECO:0000256" key="12">
    <source>
        <dbReference type="ARBA" id="ARBA00023170"/>
    </source>
</evidence>
<sequence>MAFQSLSSLRFSSALHAGLLGAVSLLAVDTALGQEASTDGVLLESVTVEGTQERGDGPVQGYVARQSQAGTKTDTPIAETPQSISVVPRQQMEDQQVESVAEALRYTPGVFSEYRGASNVRDEVFVRGFSYIPRYLDGMLVGGDADYSKIYPYLLERVELLAGPSSVLYGQVNPGGIINMVSKKPTFTPLREVEFTIGSNNLFQGSFDYADRIVGSDTMAFRIVGTGLSTNLQEDFTKQQGFAVAPSFTWRPNDNTTFTILSGFEYEPDFGFRNFLDAAGTVSPIAGYGYVPRTFFVSDPNFETEERTQAWIGYEFEHKANDALTVRQKLRYFWVDYEQKTLVWGWTSADPDTGANTVVHRTASGGADTWGTFTNDNQVELKLATGPVEHTILTGLDYRHRARDYNWGYDSNVPTISLTNPIYGYNFAGVVLDPSSEQKLDASQLGAYLQDQVKIGDLHLTGGIRQDWADTSITEYVTPSSLGYKDSAFTYRVGALYTFANGIAPYASYSTSFEPAIYAPPAGEAPFTPTTAEQFEVGVKYAPEGTRTLLTAAFYDIWQQGVVQRVYDPNIGAYVYAQIGEVHNSGFEFSARSEINKNISVIASYSYIDSTITETGVTEELGKTPARIPQNMASLWATYFIDEGRFRGLTLGGGVRYIGESWGNNANTFEVSSYTLFDAMLKYDLGALDSRLKGAALQLNAKNIGDLTYVASCQNAYACFYGEGRSVTASLKYTW</sequence>
<accession>A0A0P0JK95</accession>
<evidence type="ECO:0000256" key="4">
    <source>
        <dbReference type="ARBA" id="ARBA00022452"/>
    </source>
</evidence>
<evidence type="ECO:0000313" key="19">
    <source>
        <dbReference type="EMBL" id="CUU43549.1"/>
    </source>
</evidence>
<name>A0A0P0JK95_BLAVI</name>
<evidence type="ECO:0000256" key="6">
    <source>
        <dbReference type="ARBA" id="ARBA00022692"/>
    </source>
</evidence>
<dbReference type="PATRIC" id="fig|1079.6.peg.3290"/>
<evidence type="ECO:0000313" key="20">
    <source>
        <dbReference type="Proteomes" id="UP000065734"/>
    </source>
</evidence>
<dbReference type="Gene3D" id="2.170.130.10">
    <property type="entry name" value="TonB-dependent receptor, plug domain"/>
    <property type="match status" value="1"/>
</dbReference>
<evidence type="ECO:0000256" key="2">
    <source>
        <dbReference type="ARBA" id="ARBA00009810"/>
    </source>
</evidence>
<dbReference type="AlphaFoldDB" id="A0A0P0JK95"/>
<feature type="chain" id="PRO_5009792034" evidence="16">
    <location>
        <begin position="28"/>
        <end position="735"/>
    </location>
</feature>
<evidence type="ECO:0000256" key="15">
    <source>
        <dbReference type="RuleBase" id="RU003357"/>
    </source>
</evidence>
<evidence type="ECO:0000256" key="9">
    <source>
        <dbReference type="ARBA" id="ARBA00023065"/>
    </source>
</evidence>
<keyword evidence="11 14" id="KW-0472">Membrane</keyword>
<evidence type="ECO:0000259" key="18">
    <source>
        <dbReference type="Pfam" id="PF07715"/>
    </source>
</evidence>
<proteinExistence type="inferred from homology"/>
<comment type="subcellular location">
    <subcellularLocation>
        <location evidence="1 14">Cell outer membrane</location>
        <topology evidence="1 14">Multi-pass membrane protein</topology>
    </subcellularLocation>
</comment>
<dbReference type="EMBL" id="LN907867">
    <property type="protein sequence ID" value="CUU43549.1"/>
    <property type="molecule type" value="Genomic_DNA"/>
</dbReference>
<dbReference type="SUPFAM" id="SSF56935">
    <property type="entry name" value="Porins"/>
    <property type="match status" value="1"/>
</dbReference>
<keyword evidence="20" id="KW-1185">Reference proteome</keyword>
<dbReference type="PANTHER" id="PTHR32552">
    <property type="entry name" value="FERRICHROME IRON RECEPTOR-RELATED"/>
    <property type="match status" value="1"/>
</dbReference>
<dbReference type="Pfam" id="PF07715">
    <property type="entry name" value="Plug"/>
    <property type="match status" value="1"/>
</dbReference>
<dbReference type="GO" id="GO:0038023">
    <property type="term" value="F:signaling receptor activity"/>
    <property type="evidence" value="ECO:0007669"/>
    <property type="project" value="InterPro"/>
</dbReference>
<organism evidence="19 20">
    <name type="scientific">Blastochloris viridis</name>
    <name type="common">Rhodopseudomonas viridis</name>
    <dbReference type="NCBI Taxonomy" id="1079"/>
    <lineage>
        <taxon>Bacteria</taxon>
        <taxon>Pseudomonadati</taxon>
        <taxon>Pseudomonadota</taxon>
        <taxon>Alphaproteobacteria</taxon>
        <taxon>Hyphomicrobiales</taxon>
        <taxon>Blastochloridaceae</taxon>
        <taxon>Blastochloris</taxon>
    </lineage>
</organism>
<evidence type="ECO:0000256" key="10">
    <source>
        <dbReference type="ARBA" id="ARBA00023077"/>
    </source>
</evidence>
<reference evidence="20" key="1">
    <citation type="journal article" date="2016" name="Genome Announc.">
        <title>Revised genome sequence of the purple photosynthetic bacterium Blastochloris viridis.</title>
        <authorList>
            <person name="Liu L.N."/>
            <person name="Faulkner M."/>
            <person name="Liu X."/>
            <person name="Huang F."/>
            <person name="Darby A.C."/>
            <person name="Hall N."/>
        </authorList>
    </citation>
    <scope>NUCLEOTIDE SEQUENCE [LARGE SCALE GENOMIC DNA]</scope>
    <source>
        <strain evidence="20">ATCC 19567 / DSM 133 / F</strain>
    </source>
</reference>
<keyword evidence="3 14" id="KW-0813">Transport</keyword>
<dbReference type="RefSeq" id="WP_055038400.1">
    <property type="nucleotide sequence ID" value="NZ_AP014854.2"/>
</dbReference>
<dbReference type="InterPro" id="IPR037066">
    <property type="entry name" value="Plug_dom_sf"/>
</dbReference>
<keyword evidence="13 14" id="KW-0998">Cell outer membrane</keyword>
<dbReference type="OrthoDB" id="9760333at2"/>
<evidence type="ECO:0000259" key="17">
    <source>
        <dbReference type="Pfam" id="PF00593"/>
    </source>
</evidence>
<keyword evidence="10 15" id="KW-0798">TonB box</keyword>
<dbReference type="GO" id="GO:0015891">
    <property type="term" value="P:siderophore transport"/>
    <property type="evidence" value="ECO:0007669"/>
    <property type="project" value="InterPro"/>
</dbReference>
<dbReference type="STRING" id="1079.BVIR_3128"/>
<dbReference type="PANTHER" id="PTHR32552:SF68">
    <property type="entry name" value="FERRICHROME OUTER MEMBRANE TRANSPORTER_PHAGE RECEPTOR"/>
    <property type="match status" value="1"/>
</dbReference>
<keyword evidence="8" id="KW-0408">Iron</keyword>
<dbReference type="GO" id="GO:0015344">
    <property type="term" value="F:siderophore uptake transmembrane transporter activity"/>
    <property type="evidence" value="ECO:0007669"/>
    <property type="project" value="TreeGrafter"/>
</dbReference>
<keyword evidence="5" id="KW-0410">Iron transport</keyword>
<evidence type="ECO:0000256" key="11">
    <source>
        <dbReference type="ARBA" id="ARBA00023136"/>
    </source>
</evidence>
<keyword evidence="4 14" id="KW-1134">Transmembrane beta strand</keyword>
<evidence type="ECO:0000256" key="8">
    <source>
        <dbReference type="ARBA" id="ARBA00023004"/>
    </source>
</evidence>
<dbReference type="InterPro" id="IPR036942">
    <property type="entry name" value="Beta-barrel_TonB_sf"/>
</dbReference>
<dbReference type="KEGG" id="bvr:BVIR_3128"/>
<feature type="signal peptide" evidence="16">
    <location>
        <begin position="1"/>
        <end position="27"/>
    </location>
</feature>
<dbReference type="CDD" id="cd01347">
    <property type="entry name" value="ligand_gated_channel"/>
    <property type="match status" value="1"/>
</dbReference>
<dbReference type="PROSITE" id="PS52016">
    <property type="entry name" value="TONB_DEPENDENT_REC_3"/>
    <property type="match status" value="1"/>
</dbReference>
<keyword evidence="9" id="KW-0406">Ion transport</keyword>
<evidence type="ECO:0000256" key="7">
    <source>
        <dbReference type="ARBA" id="ARBA00022729"/>
    </source>
</evidence>
<dbReference type="InterPro" id="IPR000531">
    <property type="entry name" value="Beta-barrel_TonB"/>
</dbReference>
<dbReference type="Gene3D" id="2.40.170.20">
    <property type="entry name" value="TonB-dependent receptor, beta-barrel domain"/>
    <property type="match status" value="1"/>
</dbReference>
<dbReference type="NCBIfam" id="TIGR01783">
    <property type="entry name" value="TonB-siderophor"/>
    <property type="match status" value="1"/>
</dbReference>
<feature type="domain" description="TonB-dependent receptor-like beta-barrel" evidence="17">
    <location>
        <begin position="251"/>
        <end position="704"/>
    </location>
</feature>
<dbReference type="GO" id="GO:0009279">
    <property type="term" value="C:cell outer membrane"/>
    <property type="evidence" value="ECO:0007669"/>
    <property type="project" value="UniProtKB-SubCell"/>
</dbReference>
<evidence type="ECO:0000256" key="1">
    <source>
        <dbReference type="ARBA" id="ARBA00004571"/>
    </source>
</evidence>
<dbReference type="Proteomes" id="UP000065734">
    <property type="component" value="Chromosome I"/>
</dbReference>
<evidence type="ECO:0000256" key="13">
    <source>
        <dbReference type="ARBA" id="ARBA00023237"/>
    </source>
</evidence>
<protein>
    <submittedName>
        <fullName evidence="19">Ferric hydroxamate uptake</fullName>
    </submittedName>
</protein>
<comment type="similarity">
    <text evidence="2 14 15">Belongs to the TonB-dependent receptor family.</text>
</comment>
<evidence type="ECO:0000256" key="3">
    <source>
        <dbReference type="ARBA" id="ARBA00022448"/>
    </source>
</evidence>
<feature type="domain" description="TonB-dependent receptor plug" evidence="18">
    <location>
        <begin position="77"/>
        <end position="177"/>
    </location>
</feature>
<keyword evidence="7 16" id="KW-0732">Signal</keyword>
<evidence type="ECO:0000256" key="14">
    <source>
        <dbReference type="PROSITE-ProRule" id="PRU01360"/>
    </source>
</evidence>
<dbReference type="FunFam" id="2.170.130.10:FF:000001">
    <property type="entry name" value="Catecholate siderophore TonB-dependent receptor"/>
    <property type="match status" value="1"/>
</dbReference>
<keyword evidence="6 14" id="KW-0812">Transmembrane</keyword>
<dbReference type="InterPro" id="IPR010105">
    <property type="entry name" value="TonB_sidphr_rcpt"/>
</dbReference>
<dbReference type="InterPro" id="IPR012910">
    <property type="entry name" value="Plug_dom"/>
</dbReference>
<dbReference type="Pfam" id="PF00593">
    <property type="entry name" value="TonB_dep_Rec_b-barrel"/>
    <property type="match status" value="1"/>
</dbReference>
<keyword evidence="12" id="KW-0675">Receptor</keyword>
<gene>
    <name evidence="19" type="primary">fhuA_1</name>
    <name evidence="19" type="ORF">BVIRIDIS_25720</name>
</gene>